<keyword evidence="2" id="KW-1185">Reference proteome</keyword>
<accession>A0A7E4ZUZ8</accession>
<sequence>MSVAQRFRLRSAQAAGLRIIARQPEAIMLLPSQKHLPQGWWSRSVCIYAVCVQFRKYTKRPPRTFGSRKSHRPSGPVLFIHHSDRVSSRRSTT</sequence>
<protein>
    <submittedName>
        <fullName evidence="3">Integron gene cassette protein</fullName>
    </submittedName>
</protein>
<dbReference type="WBParaSite" id="Pan_g19203.t1">
    <property type="protein sequence ID" value="Pan_g19203.t1"/>
    <property type="gene ID" value="Pan_g19203"/>
</dbReference>
<organism evidence="2 3">
    <name type="scientific">Panagrellus redivivus</name>
    <name type="common">Microworm</name>
    <dbReference type="NCBI Taxonomy" id="6233"/>
    <lineage>
        <taxon>Eukaryota</taxon>
        <taxon>Metazoa</taxon>
        <taxon>Ecdysozoa</taxon>
        <taxon>Nematoda</taxon>
        <taxon>Chromadorea</taxon>
        <taxon>Rhabditida</taxon>
        <taxon>Tylenchina</taxon>
        <taxon>Panagrolaimomorpha</taxon>
        <taxon>Panagrolaimoidea</taxon>
        <taxon>Panagrolaimidae</taxon>
        <taxon>Panagrellus</taxon>
    </lineage>
</organism>
<dbReference type="Proteomes" id="UP000492821">
    <property type="component" value="Unassembled WGS sequence"/>
</dbReference>
<reference evidence="3" key="2">
    <citation type="submission" date="2020-10" db="UniProtKB">
        <authorList>
            <consortium name="WormBaseParasite"/>
        </authorList>
    </citation>
    <scope>IDENTIFICATION</scope>
</reference>
<name>A0A7E4ZUZ8_PANRE</name>
<evidence type="ECO:0000313" key="3">
    <source>
        <dbReference type="WBParaSite" id="Pan_g19203.t1"/>
    </source>
</evidence>
<proteinExistence type="predicted"/>
<feature type="region of interest" description="Disordered" evidence="1">
    <location>
        <begin position="62"/>
        <end position="93"/>
    </location>
</feature>
<feature type="compositionally biased region" description="Basic residues" evidence="1">
    <location>
        <begin position="62"/>
        <end position="72"/>
    </location>
</feature>
<reference evidence="2" key="1">
    <citation type="journal article" date="2013" name="Genetics">
        <title>The draft genome and transcriptome of Panagrellus redivivus are shaped by the harsh demands of a free-living lifestyle.</title>
        <authorList>
            <person name="Srinivasan J."/>
            <person name="Dillman A.R."/>
            <person name="Macchietto M.G."/>
            <person name="Heikkinen L."/>
            <person name="Lakso M."/>
            <person name="Fracchia K.M."/>
            <person name="Antoshechkin I."/>
            <person name="Mortazavi A."/>
            <person name="Wong G."/>
            <person name="Sternberg P.W."/>
        </authorList>
    </citation>
    <scope>NUCLEOTIDE SEQUENCE [LARGE SCALE GENOMIC DNA]</scope>
    <source>
        <strain evidence="2">MT8872</strain>
    </source>
</reference>
<dbReference type="AlphaFoldDB" id="A0A7E4ZUZ8"/>
<evidence type="ECO:0000313" key="2">
    <source>
        <dbReference type="Proteomes" id="UP000492821"/>
    </source>
</evidence>
<evidence type="ECO:0000256" key="1">
    <source>
        <dbReference type="SAM" id="MobiDB-lite"/>
    </source>
</evidence>